<evidence type="ECO:0000313" key="7">
    <source>
        <dbReference type="Proteomes" id="UP000603234"/>
    </source>
</evidence>
<dbReference type="SUPFAM" id="SSF47644">
    <property type="entry name" value="Methionine synthase domain"/>
    <property type="match status" value="1"/>
</dbReference>
<feature type="domain" description="B12-binding N-terminal" evidence="5">
    <location>
        <begin position="1"/>
        <end position="91"/>
    </location>
</feature>
<dbReference type="InterPro" id="IPR003759">
    <property type="entry name" value="Cbl-bd_cap"/>
</dbReference>
<evidence type="ECO:0000256" key="1">
    <source>
        <dbReference type="ARBA" id="ARBA00010854"/>
    </source>
</evidence>
<feature type="domain" description="B12-binding" evidence="4">
    <location>
        <begin position="93"/>
        <end position="219"/>
    </location>
</feature>
<comment type="caution">
    <text evidence="6">The sequence shown here is derived from an EMBL/GenBank/DDBJ whole genome shotgun (WGS) entry which is preliminary data.</text>
</comment>
<keyword evidence="7" id="KW-1185">Reference proteome</keyword>
<organism evidence="6 7">
    <name type="scientific">Acetobacterium fimetarium</name>
    <dbReference type="NCBI Taxonomy" id="52691"/>
    <lineage>
        <taxon>Bacteria</taxon>
        <taxon>Bacillati</taxon>
        <taxon>Bacillota</taxon>
        <taxon>Clostridia</taxon>
        <taxon>Eubacteriales</taxon>
        <taxon>Eubacteriaceae</taxon>
        <taxon>Acetobacterium</taxon>
    </lineage>
</organism>
<dbReference type="InterPro" id="IPR006158">
    <property type="entry name" value="Cobalamin-bd"/>
</dbReference>
<evidence type="ECO:0000259" key="4">
    <source>
        <dbReference type="PROSITE" id="PS51332"/>
    </source>
</evidence>
<keyword evidence="3" id="KW-0170">Cobalt</keyword>
<dbReference type="Gene3D" id="3.40.50.280">
    <property type="entry name" value="Cobalamin-binding domain"/>
    <property type="match status" value="1"/>
</dbReference>
<comment type="similarity">
    <text evidence="1">Belongs to the methylamine corrinoid protein family.</text>
</comment>
<evidence type="ECO:0000313" key="6">
    <source>
        <dbReference type="EMBL" id="MBC3804183.1"/>
    </source>
</evidence>
<evidence type="ECO:0000256" key="3">
    <source>
        <dbReference type="ARBA" id="ARBA00023285"/>
    </source>
</evidence>
<evidence type="ECO:0000256" key="2">
    <source>
        <dbReference type="ARBA" id="ARBA00022723"/>
    </source>
</evidence>
<dbReference type="SMART" id="SM01018">
    <property type="entry name" value="B12-binding_2"/>
    <property type="match status" value="1"/>
</dbReference>
<dbReference type="Proteomes" id="UP000603234">
    <property type="component" value="Unassembled WGS sequence"/>
</dbReference>
<dbReference type="CDD" id="cd02070">
    <property type="entry name" value="corrinoid_protein_B12-BD"/>
    <property type="match status" value="1"/>
</dbReference>
<dbReference type="InterPro" id="IPR012741">
    <property type="entry name" value="Corrinoid_p"/>
</dbReference>
<gene>
    <name evidence="6" type="ORF">GH808_07010</name>
</gene>
<dbReference type="Pfam" id="PF02607">
    <property type="entry name" value="B12-binding_2"/>
    <property type="match status" value="1"/>
</dbReference>
<dbReference type="InterPro" id="IPR050554">
    <property type="entry name" value="Met_Synthase/Corrinoid"/>
</dbReference>
<protein>
    <submittedName>
        <fullName evidence="6">Dimethylamine corrinoid protein 3</fullName>
    </submittedName>
</protein>
<dbReference type="PANTHER" id="PTHR45833:SF1">
    <property type="entry name" value="METHIONINE SYNTHASE"/>
    <property type="match status" value="1"/>
</dbReference>
<dbReference type="PROSITE" id="PS51337">
    <property type="entry name" value="B12_BINDING_NTER"/>
    <property type="match status" value="1"/>
</dbReference>
<dbReference type="NCBIfam" id="TIGR02370">
    <property type="entry name" value="pyl_corrinoid"/>
    <property type="match status" value="1"/>
</dbReference>
<dbReference type="InterPro" id="IPR036724">
    <property type="entry name" value="Cobalamin-bd_sf"/>
</dbReference>
<dbReference type="SUPFAM" id="SSF52242">
    <property type="entry name" value="Cobalamin (vitamin B12)-binding domain"/>
    <property type="match status" value="1"/>
</dbReference>
<dbReference type="EMBL" id="WJBC01000008">
    <property type="protein sequence ID" value="MBC3804183.1"/>
    <property type="molecule type" value="Genomic_DNA"/>
</dbReference>
<dbReference type="InterPro" id="IPR036594">
    <property type="entry name" value="Meth_synthase_dom"/>
</dbReference>
<accession>A0ABR6WU90</accession>
<proteinExistence type="inferred from homology"/>
<evidence type="ECO:0000259" key="5">
    <source>
        <dbReference type="PROSITE" id="PS51337"/>
    </source>
</evidence>
<keyword evidence="2" id="KW-0479">Metal-binding</keyword>
<dbReference type="PANTHER" id="PTHR45833">
    <property type="entry name" value="METHIONINE SYNTHASE"/>
    <property type="match status" value="1"/>
</dbReference>
<reference evidence="6 7" key="1">
    <citation type="journal article" date="2020" name="mSystems">
        <title>Defining Genomic and Predicted Metabolic Features of the Acetobacterium Genus.</title>
        <authorList>
            <person name="Ross D.E."/>
            <person name="Marshall C.W."/>
            <person name="Gulliver D."/>
            <person name="May H.D."/>
            <person name="Norman R.S."/>
        </authorList>
    </citation>
    <scope>NUCLEOTIDE SEQUENCE [LARGE SCALE GENOMIC DNA]</scope>
    <source>
        <strain evidence="6 7">DSM 8238</strain>
    </source>
</reference>
<name>A0ABR6WU90_9FIRM</name>
<dbReference type="RefSeq" id="WP_186842069.1">
    <property type="nucleotide sequence ID" value="NZ_WJBC01000008.1"/>
</dbReference>
<dbReference type="PROSITE" id="PS51332">
    <property type="entry name" value="B12_BINDING"/>
    <property type="match status" value="1"/>
</dbReference>
<dbReference type="Pfam" id="PF02310">
    <property type="entry name" value="B12-binding"/>
    <property type="match status" value="1"/>
</dbReference>
<sequence>MTREEILAKLKESIVEMDEDLAEEAAHEALEAGLDPLIAITDGLSEGMLVVSDLFDIGEAFVPQLMVAAEAFEKAVEVLTSNLTDDEKQASKLGKVLIHTVQGDVHDIGKNIVKTMFEANNFQVFDLGRDVQVELVVEKAKEYGVDIIAGSALMTTTMPAQKDIIRLLAEEGIRDDYIIMYGGAPVFQDWCDKIGADGYADTAAGAVEVAKKLLAQKAS</sequence>
<dbReference type="Gene3D" id="1.10.1240.10">
    <property type="entry name" value="Methionine synthase domain"/>
    <property type="match status" value="1"/>
</dbReference>